<accession>A0AAD5PKZ9</accession>
<keyword evidence="5 7" id="KW-0378">Hydrolase</keyword>
<dbReference type="Proteomes" id="UP001209540">
    <property type="component" value="Unassembled WGS sequence"/>
</dbReference>
<dbReference type="GO" id="GO:0006508">
    <property type="term" value="P:proteolysis"/>
    <property type="evidence" value="ECO:0007669"/>
    <property type="project" value="UniProtKB-KW"/>
</dbReference>
<dbReference type="PANTHER" id="PTHR11802">
    <property type="entry name" value="SERINE PROTEASE FAMILY S10 SERINE CARBOXYPEPTIDASE"/>
    <property type="match status" value="1"/>
</dbReference>
<dbReference type="InterPro" id="IPR033124">
    <property type="entry name" value="Ser_caboxypep_his_AS"/>
</dbReference>
<protein>
    <recommendedName>
        <fullName evidence="7">Carboxypeptidase</fullName>
        <ecNumber evidence="7">3.4.16.-</ecNumber>
    </recommendedName>
</protein>
<gene>
    <name evidence="8" type="ORF">BDA99DRAFT_492793</name>
</gene>
<dbReference type="GO" id="GO:0004185">
    <property type="term" value="F:serine-type carboxypeptidase activity"/>
    <property type="evidence" value="ECO:0007669"/>
    <property type="project" value="UniProtKB-UniRule"/>
</dbReference>
<keyword evidence="6" id="KW-0325">Glycoprotein</keyword>
<evidence type="ECO:0000256" key="6">
    <source>
        <dbReference type="ARBA" id="ARBA00023180"/>
    </source>
</evidence>
<dbReference type="AlphaFoldDB" id="A0AAD5PKZ9"/>
<dbReference type="EMBL" id="JAIXMP010000001">
    <property type="protein sequence ID" value="KAI9278653.1"/>
    <property type="molecule type" value="Genomic_DNA"/>
</dbReference>
<evidence type="ECO:0000256" key="1">
    <source>
        <dbReference type="ARBA" id="ARBA00009431"/>
    </source>
</evidence>
<dbReference type="InterPro" id="IPR001563">
    <property type="entry name" value="Peptidase_S10"/>
</dbReference>
<comment type="similarity">
    <text evidence="1 7">Belongs to the peptidase S10 family.</text>
</comment>
<organism evidence="8 9">
    <name type="scientific">Phascolomyces articulosus</name>
    <dbReference type="NCBI Taxonomy" id="60185"/>
    <lineage>
        <taxon>Eukaryota</taxon>
        <taxon>Fungi</taxon>
        <taxon>Fungi incertae sedis</taxon>
        <taxon>Mucoromycota</taxon>
        <taxon>Mucoromycotina</taxon>
        <taxon>Mucoromycetes</taxon>
        <taxon>Mucorales</taxon>
        <taxon>Lichtheimiaceae</taxon>
        <taxon>Phascolomyces</taxon>
    </lineage>
</organism>
<keyword evidence="9" id="KW-1185">Reference proteome</keyword>
<evidence type="ECO:0000313" key="8">
    <source>
        <dbReference type="EMBL" id="KAI9278653.1"/>
    </source>
</evidence>
<evidence type="ECO:0000313" key="9">
    <source>
        <dbReference type="Proteomes" id="UP001209540"/>
    </source>
</evidence>
<comment type="caution">
    <text evidence="8">The sequence shown here is derived from an EMBL/GenBank/DDBJ whole genome shotgun (WGS) entry which is preliminary data.</text>
</comment>
<evidence type="ECO:0000256" key="4">
    <source>
        <dbReference type="ARBA" id="ARBA00022729"/>
    </source>
</evidence>
<dbReference type="Gene3D" id="3.40.50.1820">
    <property type="entry name" value="alpha/beta hydrolase"/>
    <property type="match status" value="1"/>
</dbReference>
<keyword evidence="4" id="KW-0732">Signal</keyword>
<dbReference type="PROSITE" id="PS00131">
    <property type="entry name" value="CARBOXYPEPT_SER_SER"/>
    <property type="match status" value="1"/>
</dbReference>
<proteinExistence type="inferred from homology"/>
<dbReference type="GO" id="GO:0000324">
    <property type="term" value="C:fungal-type vacuole"/>
    <property type="evidence" value="ECO:0007669"/>
    <property type="project" value="TreeGrafter"/>
</dbReference>
<evidence type="ECO:0000256" key="7">
    <source>
        <dbReference type="RuleBase" id="RU361156"/>
    </source>
</evidence>
<reference evidence="8" key="2">
    <citation type="submission" date="2023-02" db="EMBL/GenBank/DDBJ databases">
        <authorList>
            <consortium name="DOE Joint Genome Institute"/>
            <person name="Mondo S.J."/>
            <person name="Chang Y."/>
            <person name="Wang Y."/>
            <person name="Ahrendt S."/>
            <person name="Andreopoulos W."/>
            <person name="Barry K."/>
            <person name="Beard J."/>
            <person name="Benny G.L."/>
            <person name="Blankenship S."/>
            <person name="Bonito G."/>
            <person name="Cuomo C."/>
            <person name="Desiro A."/>
            <person name="Gervers K.A."/>
            <person name="Hundley H."/>
            <person name="Kuo A."/>
            <person name="LaButti K."/>
            <person name="Lang B.F."/>
            <person name="Lipzen A."/>
            <person name="O'Donnell K."/>
            <person name="Pangilinan J."/>
            <person name="Reynolds N."/>
            <person name="Sandor L."/>
            <person name="Smith M.W."/>
            <person name="Tsang A."/>
            <person name="Grigoriev I.V."/>
            <person name="Stajich J.E."/>
            <person name="Spatafora J.W."/>
        </authorList>
    </citation>
    <scope>NUCLEOTIDE SEQUENCE</scope>
    <source>
        <strain evidence="8">RSA 2281</strain>
    </source>
</reference>
<evidence type="ECO:0000256" key="2">
    <source>
        <dbReference type="ARBA" id="ARBA00022645"/>
    </source>
</evidence>
<dbReference type="InterPro" id="IPR018202">
    <property type="entry name" value="Ser_caboxypep_ser_AS"/>
</dbReference>
<reference evidence="8" key="1">
    <citation type="journal article" date="2022" name="IScience">
        <title>Evolution of zygomycete secretomes and the origins of terrestrial fungal ecologies.</title>
        <authorList>
            <person name="Chang Y."/>
            <person name="Wang Y."/>
            <person name="Mondo S."/>
            <person name="Ahrendt S."/>
            <person name="Andreopoulos W."/>
            <person name="Barry K."/>
            <person name="Beard J."/>
            <person name="Benny G.L."/>
            <person name="Blankenship S."/>
            <person name="Bonito G."/>
            <person name="Cuomo C."/>
            <person name="Desiro A."/>
            <person name="Gervers K.A."/>
            <person name="Hundley H."/>
            <person name="Kuo A."/>
            <person name="LaButti K."/>
            <person name="Lang B.F."/>
            <person name="Lipzen A."/>
            <person name="O'Donnell K."/>
            <person name="Pangilinan J."/>
            <person name="Reynolds N."/>
            <person name="Sandor L."/>
            <person name="Smith M.E."/>
            <person name="Tsang A."/>
            <person name="Grigoriev I.V."/>
            <person name="Stajich J.E."/>
            <person name="Spatafora J.W."/>
        </authorList>
    </citation>
    <scope>NUCLEOTIDE SEQUENCE</scope>
    <source>
        <strain evidence="8">RSA 2281</strain>
    </source>
</reference>
<dbReference type="EC" id="3.4.16.-" evidence="7"/>
<dbReference type="PRINTS" id="PR00724">
    <property type="entry name" value="CRBOXYPTASEC"/>
</dbReference>
<name>A0AAD5PKZ9_9FUNG</name>
<evidence type="ECO:0000256" key="3">
    <source>
        <dbReference type="ARBA" id="ARBA00022670"/>
    </source>
</evidence>
<evidence type="ECO:0000256" key="5">
    <source>
        <dbReference type="ARBA" id="ARBA00022801"/>
    </source>
</evidence>
<dbReference type="PROSITE" id="PS00560">
    <property type="entry name" value="CARBOXYPEPT_SER_HIS"/>
    <property type="match status" value="1"/>
</dbReference>
<dbReference type="SUPFAM" id="SSF53474">
    <property type="entry name" value="alpha/beta-Hydrolases"/>
    <property type="match status" value="1"/>
</dbReference>
<dbReference type="InterPro" id="IPR029058">
    <property type="entry name" value="AB_hydrolase_fold"/>
</dbReference>
<keyword evidence="3 7" id="KW-0645">Protease</keyword>
<keyword evidence="2 7" id="KW-0121">Carboxypeptidase</keyword>
<dbReference type="Pfam" id="PF00450">
    <property type="entry name" value="Peptidase_S10"/>
    <property type="match status" value="1"/>
</dbReference>
<sequence length="526" mass="60473">MWRFYKRKQISVLSFLLYRLFFFSYPMRPFYTRLLSLAAVTATAWSTAYADLGFFAQSQLDQWPISSKSQDPIPVVKEPIQAQQFRVLKNDRVKDYAVRVKETTSCEEGVQYSGYIDNFQTDDHLFFWFFESRSSPDTDPVVLWLNGGPGCSSMMGAWMELGPCLVDKSGNSTVRNEHSWNSVANVIFLDQPVNVGYSYGKSKVRDSKQSANDVAAFLQLFFGEFPEYSDNPFHISGESYGGHYLPSLATEIIRRNKEADRGHIHIPFESMLIGNGWTEPRTQLRHYETYSCATDSEYKPIFDEQECEKMRNTYPRCEKLMSACYRFPSPLTCVPANFYCEKTQQENFGATGLNPYDIRKNCTGDSGLCYDEIDAIGKYANNPEVRWELGVDEKAGEYSGCSDSVGYRFALTGDGARDFSKHVAETLHENIRVLLYVGDMDWICNWFGNLAWSLKMEWSGKEGYGQALEKPWYNKNTMEKAGEVRNHENLTFLRVFDAGHMVPYDQPENALDFFSRWLENESLSEK</sequence>
<dbReference type="Gene3D" id="1.10.287.410">
    <property type="match status" value="1"/>
</dbReference>
<dbReference type="PANTHER" id="PTHR11802:SF113">
    <property type="entry name" value="SERINE CARBOXYPEPTIDASE CTSA-4.1"/>
    <property type="match status" value="1"/>
</dbReference>